<accession>A0ABP6V1N1</accession>
<dbReference type="Gene3D" id="3.40.630.10">
    <property type="entry name" value="Zn peptidases"/>
    <property type="match status" value="1"/>
</dbReference>
<dbReference type="InterPro" id="IPR002933">
    <property type="entry name" value="Peptidase_M20"/>
</dbReference>
<evidence type="ECO:0000313" key="3">
    <source>
        <dbReference type="EMBL" id="GAA3525247.1"/>
    </source>
</evidence>
<gene>
    <name evidence="3" type="ORF">GCM10022222_05100</name>
</gene>
<dbReference type="PIRSF" id="PIRSF037226">
    <property type="entry name" value="Amidohydrolase_ACY1L2_prd"/>
    <property type="match status" value="1"/>
</dbReference>
<dbReference type="PANTHER" id="PTHR30575">
    <property type="entry name" value="PEPTIDASE M20"/>
    <property type="match status" value="1"/>
</dbReference>
<keyword evidence="4" id="KW-1185">Reference proteome</keyword>
<protein>
    <recommendedName>
        <fullName evidence="1">Peptidase M20 domain-containing protein 2</fullName>
    </recommendedName>
</protein>
<dbReference type="NCBIfam" id="TIGR01891">
    <property type="entry name" value="amidohydrolases"/>
    <property type="match status" value="1"/>
</dbReference>
<dbReference type="InterPro" id="IPR036264">
    <property type="entry name" value="Bact_exopeptidase_dim_dom"/>
</dbReference>
<organism evidence="3 4">
    <name type="scientific">Amycolatopsis ultiminotia</name>
    <dbReference type="NCBI Taxonomy" id="543629"/>
    <lineage>
        <taxon>Bacteria</taxon>
        <taxon>Bacillati</taxon>
        <taxon>Actinomycetota</taxon>
        <taxon>Actinomycetes</taxon>
        <taxon>Pseudonocardiales</taxon>
        <taxon>Pseudonocardiaceae</taxon>
        <taxon>Amycolatopsis</taxon>
    </lineage>
</organism>
<evidence type="ECO:0000256" key="1">
    <source>
        <dbReference type="PIRNR" id="PIRNR037226"/>
    </source>
</evidence>
<dbReference type="InterPro" id="IPR017439">
    <property type="entry name" value="Amidohydrolase"/>
</dbReference>
<dbReference type="SUPFAM" id="SSF55031">
    <property type="entry name" value="Bacterial exopeptidase dimerisation domain"/>
    <property type="match status" value="1"/>
</dbReference>
<dbReference type="InterPro" id="IPR017144">
    <property type="entry name" value="Xaa-Arg_dipeptidase"/>
</dbReference>
<comment type="similarity">
    <text evidence="1">Belongs to the peptidase M20A family.</text>
</comment>
<name>A0ABP6V1N1_9PSEU</name>
<evidence type="ECO:0000259" key="2">
    <source>
        <dbReference type="Pfam" id="PF07687"/>
    </source>
</evidence>
<dbReference type="EMBL" id="BAAAZN010000001">
    <property type="protein sequence ID" value="GAA3525247.1"/>
    <property type="molecule type" value="Genomic_DNA"/>
</dbReference>
<dbReference type="Proteomes" id="UP001500689">
    <property type="component" value="Unassembled WGS sequence"/>
</dbReference>
<dbReference type="Pfam" id="PF01546">
    <property type="entry name" value="Peptidase_M20"/>
    <property type="match status" value="1"/>
</dbReference>
<dbReference type="InterPro" id="IPR011650">
    <property type="entry name" value="Peptidase_M20_dimer"/>
</dbReference>
<dbReference type="Gene3D" id="3.30.70.360">
    <property type="match status" value="1"/>
</dbReference>
<comment type="caution">
    <text evidence="3">The sequence shown here is derived from an EMBL/GenBank/DDBJ whole genome shotgun (WGS) entry which is preliminary data.</text>
</comment>
<dbReference type="InterPro" id="IPR052030">
    <property type="entry name" value="Peptidase_M20/M20A_hydrolases"/>
</dbReference>
<sequence length="397" mass="41990">MPDTVKDRIAAEFRKHEADVLDLSHRIGADPELAFEEHRTAAAIVDLLRTHGGFTVEEGIAGLATAFSATVGNGSLAVGLCAELDALPEIGHGCGHNVIAASSVGAALALAPVADELDLTVRLLGTPAEERGAGKAIMLREGAFDGLHAAMMMHPTLKDMAAPHIRAMRHWPITYHGRTGHASRPFDALNAGDAVTIAQVAIGLLRQQIRDSDRIHTVIRQAGSAVNVIPGHAVVECMVRADTLDEVDALWTRVRACFEAGALGAGVRLEIGEPLMSVNGFRHDHVLAGLFRSNAQDLGRVFPDYPDRSLGSTDMAEVSVQLPAIHPVLSFDRPPEEGNHTAGFAAAACGPEGDRAVRDGGLALALTTADAARDTQIRRRLTESGAFAWAGRNGAER</sequence>
<reference evidence="4" key="1">
    <citation type="journal article" date="2019" name="Int. J. Syst. Evol. Microbiol.">
        <title>The Global Catalogue of Microorganisms (GCM) 10K type strain sequencing project: providing services to taxonomists for standard genome sequencing and annotation.</title>
        <authorList>
            <consortium name="The Broad Institute Genomics Platform"/>
            <consortium name="The Broad Institute Genome Sequencing Center for Infectious Disease"/>
            <person name="Wu L."/>
            <person name="Ma J."/>
        </authorList>
    </citation>
    <scope>NUCLEOTIDE SEQUENCE [LARGE SCALE GENOMIC DNA]</scope>
    <source>
        <strain evidence="4">JCM 16898</strain>
    </source>
</reference>
<dbReference type="Pfam" id="PF07687">
    <property type="entry name" value="M20_dimer"/>
    <property type="match status" value="1"/>
</dbReference>
<feature type="domain" description="Peptidase M20 dimerisation" evidence="2">
    <location>
        <begin position="173"/>
        <end position="261"/>
    </location>
</feature>
<dbReference type="RefSeq" id="WP_344854782.1">
    <property type="nucleotide sequence ID" value="NZ_BAAAZN010000001.1"/>
</dbReference>
<dbReference type="SUPFAM" id="SSF53187">
    <property type="entry name" value="Zn-dependent exopeptidases"/>
    <property type="match status" value="1"/>
</dbReference>
<evidence type="ECO:0000313" key="4">
    <source>
        <dbReference type="Proteomes" id="UP001500689"/>
    </source>
</evidence>
<dbReference type="PANTHER" id="PTHR30575:SF0">
    <property type="entry name" value="XAA-ARG DIPEPTIDASE"/>
    <property type="match status" value="1"/>
</dbReference>
<proteinExistence type="inferred from homology"/>